<name>A0A9W7G030_9STRA</name>
<evidence type="ECO:0000259" key="3">
    <source>
        <dbReference type="PROSITE" id="PS51462"/>
    </source>
</evidence>
<dbReference type="OrthoDB" id="10249920at2759"/>
<dbReference type="SUPFAM" id="SSF55811">
    <property type="entry name" value="Nudix"/>
    <property type="match status" value="1"/>
</dbReference>
<dbReference type="PANTHER" id="PTHR11839:SF22">
    <property type="entry name" value="NUDIX HYDROLASE 26, CHLOROPLASTIC"/>
    <property type="match status" value="1"/>
</dbReference>
<keyword evidence="1" id="KW-0378">Hydrolase</keyword>
<feature type="compositionally biased region" description="Basic and acidic residues" evidence="2">
    <location>
        <begin position="8"/>
        <end position="18"/>
    </location>
</feature>
<dbReference type="Pfam" id="PF00293">
    <property type="entry name" value="NUDIX"/>
    <property type="match status" value="1"/>
</dbReference>
<dbReference type="EMBL" id="BRYA01000702">
    <property type="protein sequence ID" value="GMI30271.1"/>
    <property type="molecule type" value="Genomic_DNA"/>
</dbReference>
<gene>
    <name evidence="4" type="ORF">TrCOL_g5525</name>
</gene>
<dbReference type="PROSITE" id="PS51462">
    <property type="entry name" value="NUDIX"/>
    <property type="match status" value="1"/>
</dbReference>
<feature type="region of interest" description="Disordered" evidence="2">
    <location>
        <begin position="1"/>
        <end position="33"/>
    </location>
</feature>
<evidence type="ECO:0000313" key="5">
    <source>
        <dbReference type="Proteomes" id="UP001165065"/>
    </source>
</evidence>
<dbReference type="InterPro" id="IPR000086">
    <property type="entry name" value="NUDIX_hydrolase_dom"/>
</dbReference>
<dbReference type="Gene3D" id="3.90.79.10">
    <property type="entry name" value="Nucleoside Triphosphate Pyrophosphohydrolase"/>
    <property type="match status" value="1"/>
</dbReference>
<dbReference type="PROSITE" id="PS00893">
    <property type="entry name" value="NUDIX_BOX"/>
    <property type="match status" value="1"/>
</dbReference>
<comment type="caution">
    <text evidence="4">The sequence shown here is derived from an EMBL/GenBank/DDBJ whole genome shotgun (WGS) entry which is preliminary data.</text>
</comment>
<dbReference type="InterPro" id="IPR020084">
    <property type="entry name" value="NUDIX_hydrolase_CS"/>
</dbReference>
<dbReference type="Proteomes" id="UP001165065">
    <property type="component" value="Unassembled WGS sequence"/>
</dbReference>
<evidence type="ECO:0000256" key="2">
    <source>
        <dbReference type="SAM" id="MobiDB-lite"/>
    </source>
</evidence>
<dbReference type="GO" id="GO:0016787">
    <property type="term" value="F:hydrolase activity"/>
    <property type="evidence" value="ECO:0007669"/>
    <property type="project" value="UniProtKB-KW"/>
</dbReference>
<evidence type="ECO:0000256" key="1">
    <source>
        <dbReference type="ARBA" id="ARBA00022801"/>
    </source>
</evidence>
<sequence>MKSTRPTTDAERNAEARAKWLNPATQEAPKASLPRTLASSTYDVGSTRWLKLQTQVYLDKSGCDRKWDRVVRTTKLADDVSDAVAIMATVRVGGEEKILAVKQFRPPINAFTVELPAGLIDEGETAGQAAKRELLEETNYEGFVTSVGPAVFLSPGLTNESVRVVRMQIEGEGGGVKEESEVGRGLEVVLLRKKELLEDLMLLEKQGVKSFGMLYTLAIGLEMGGV</sequence>
<organism evidence="4 5">
    <name type="scientific">Triparma columacea</name>
    <dbReference type="NCBI Taxonomy" id="722753"/>
    <lineage>
        <taxon>Eukaryota</taxon>
        <taxon>Sar</taxon>
        <taxon>Stramenopiles</taxon>
        <taxon>Ochrophyta</taxon>
        <taxon>Bolidophyceae</taxon>
        <taxon>Parmales</taxon>
        <taxon>Triparmaceae</taxon>
        <taxon>Triparma</taxon>
    </lineage>
</organism>
<dbReference type="PANTHER" id="PTHR11839">
    <property type="entry name" value="UDP/ADP-SUGAR PYROPHOSPHATASE"/>
    <property type="match status" value="1"/>
</dbReference>
<keyword evidence="5" id="KW-1185">Reference proteome</keyword>
<protein>
    <recommendedName>
        <fullName evidence="3">Nudix hydrolase domain-containing protein</fullName>
    </recommendedName>
</protein>
<accession>A0A9W7G030</accession>
<dbReference type="InterPro" id="IPR015797">
    <property type="entry name" value="NUDIX_hydrolase-like_dom_sf"/>
</dbReference>
<dbReference type="AlphaFoldDB" id="A0A9W7G030"/>
<dbReference type="GO" id="GO:0019693">
    <property type="term" value="P:ribose phosphate metabolic process"/>
    <property type="evidence" value="ECO:0007669"/>
    <property type="project" value="TreeGrafter"/>
</dbReference>
<reference evidence="5" key="1">
    <citation type="journal article" date="2023" name="Commun. Biol.">
        <title>Genome analysis of Parmales, the sister group of diatoms, reveals the evolutionary specialization of diatoms from phago-mixotrophs to photoautotrophs.</title>
        <authorList>
            <person name="Ban H."/>
            <person name="Sato S."/>
            <person name="Yoshikawa S."/>
            <person name="Yamada K."/>
            <person name="Nakamura Y."/>
            <person name="Ichinomiya M."/>
            <person name="Sato N."/>
            <person name="Blanc-Mathieu R."/>
            <person name="Endo H."/>
            <person name="Kuwata A."/>
            <person name="Ogata H."/>
        </authorList>
    </citation>
    <scope>NUCLEOTIDE SEQUENCE [LARGE SCALE GENOMIC DNA]</scope>
</reference>
<dbReference type="GO" id="GO:0006753">
    <property type="term" value="P:nucleoside phosphate metabolic process"/>
    <property type="evidence" value="ECO:0007669"/>
    <property type="project" value="TreeGrafter"/>
</dbReference>
<evidence type="ECO:0000313" key="4">
    <source>
        <dbReference type="EMBL" id="GMI30271.1"/>
    </source>
</evidence>
<feature type="domain" description="Nudix hydrolase" evidence="3">
    <location>
        <begin position="79"/>
        <end position="215"/>
    </location>
</feature>
<proteinExistence type="predicted"/>